<accession>A0ABR8PJ01</accession>
<dbReference type="RefSeq" id="WP_191689284.1">
    <property type="nucleotide sequence ID" value="NZ_JACSQY010000004.1"/>
</dbReference>
<evidence type="ECO:0000313" key="3">
    <source>
        <dbReference type="Proteomes" id="UP000659496"/>
    </source>
</evidence>
<comment type="caution">
    <text evidence="2">The sequence shown here is derived from an EMBL/GenBank/DDBJ whole genome shotgun (WGS) entry which is preliminary data.</text>
</comment>
<keyword evidence="1" id="KW-1133">Transmembrane helix</keyword>
<feature type="transmembrane region" description="Helical" evidence="1">
    <location>
        <begin position="40"/>
        <end position="60"/>
    </location>
</feature>
<protein>
    <submittedName>
        <fullName evidence="2">Uncharacterized protein</fullName>
    </submittedName>
</protein>
<organism evidence="2 3">
    <name type="scientific">Sporosarcina gallistercoris</name>
    <dbReference type="NCBI Taxonomy" id="2762245"/>
    <lineage>
        <taxon>Bacteria</taxon>
        <taxon>Bacillati</taxon>
        <taxon>Bacillota</taxon>
        <taxon>Bacilli</taxon>
        <taxon>Bacillales</taxon>
        <taxon>Caryophanaceae</taxon>
        <taxon>Sporosarcina</taxon>
    </lineage>
</organism>
<name>A0ABR8PJ01_9BACL</name>
<gene>
    <name evidence="2" type="ORF">H9659_07320</name>
</gene>
<evidence type="ECO:0000256" key="1">
    <source>
        <dbReference type="SAM" id="Phobius"/>
    </source>
</evidence>
<evidence type="ECO:0000313" key="2">
    <source>
        <dbReference type="EMBL" id="MBD7908133.1"/>
    </source>
</evidence>
<keyword evidence="3" id="KW-1185">Reference proteome</keyword>
<dbReference type="EMBL" id="JACSQY010000004">
    <property type="protein sequence ID" value="MBD7908133.1"/>
    <property type="molecule type" value="Genomic_DNA"/>
</dbReference>
<proteinExistence type="predicted"/>
<sequence length="68" mass="8071">MSNQIELSFKNKAVKMWLILMVPNVFVQICLTQFTEVPRIIPACLPAISLLIFFSWFYWYKRKEQSVA</sequence>
<reference evidence="2 3" key="1">
    <citation type="submission" date="2020-08" db="EMBL/GenBank/DDBJ databases">
        <title>A Genomic Blueprint of the Chicken Gut Microbiome.</title>
        <authorList>
            <person name="Gilroy R."/>
            <person name="Ravi A."/>
            <person name="Getino M."/>
            <person name="Pursley I."/>
            <person name="Horton D.L."/>
            <person name="Alikhan N.-F."/>
            <person name="Baker D."/>
            <person name="Gharbi K."/>
            <person name="Hall N."/>
            <person name="Watson M."/>
            <person name="Adriaenssens E.M."/>
            <person name="Foster-Nyarko E."/>
            <person name="Jarju S."/>
            <person name="Secka A."/>
            <person name="Antonio M."/>
            <person name="Oren A."/>
            <person name="Chaudhuri R."/>
            <person name="La Ragione R.M."/>
            <person name="Hildebrand F."/>
            <person name="Pallen M.J."/>
        </authorList>
    </citation>
    <scope>NUCLEOTIDE SEQUENCE [LARGE SCALE GENOMIC DNA]</scope>
    <source>
        <strain evidence="2 3">Sa3CUA8</strain>
    </source>
</reference>
<keyword evidence="1" id="KW-0812">Transmembrane</keyword>
<keyword evidence="1" id="KW-0472">Membrane</keyword>
<feature type="transmembrane region" description="Helical" evidence="1">
    <location>
        <begin position="16"/>
        <end position="34"/>
    </location>
</feature>
<dbReference type="Proteomes" id="UP000659496">
    <property type="component" value="Unassembled WGS sequence"/>
</dbReference>